<name>A0AB34K6C6_PRYPA</name>
<comment type="caution">
    <text evidence="1">The sequence shown here is derived from an EMBL/GenBank/DDBJ whole genome shotgun (WGS) entry which is preliminary data.</text>
</comment>
<dbReference type="Proteomes" id="UP001515480">
    <property type="component" value="Unassembled WGS sequence"/>
</dbReference>
<dbReference type="AlphaFoldDB" id="A0AB34K6C6"/>
<proteinExistence type="predicted"/>
<evidence type="ECO:0000313" key="1">
    <source>
        <dbReference type="EMBL" id="KAL1527994.1"/>
    </source>
</evidence>
<dbReference type="EMBL" id="JBGBPQ010000002">
    <property type="protein sequence ID" value="KAL1527994.1"/>
    <property type="molecule type" value="Genomic_DNA"/>
</dbReference>
<evidence type="ECO:0000313" key="2">
    <source>
        <dbReference type="Proteomes" id="UP001515480"/>
    </source>
</evidence>
<keyword evidence="2" id="KW-1185">Reference proteome</keyword>
<sequence length="150" mass="16348">MGGPAPGAPPLPVGAANVKMARLKDTRMKAAYGLIYKHISDGDLRTILYTNCFQDGRAALLFLDAAYDTPITRSELREMDKLWTELSIAQDVGISADSVSRFGKLVSWHEPHPVGGRDRCRLAPGFLGHEQGASLGRAYGERVACPRRLP</sequence>
<gene>
    <name evidence="1" type="ORF">AB1Y20_009365</name>
</gene>
<protein>
    <submittedName>
        <fullName evidence="1">Uncharacterized protein</fullName>
    </submittedName>
</protein>
<organism evidence="1 2">
    <name type="scientific">Prymnesium parvum</name>
    <name type="common">Toxic golden alga</name>
    <dbReference type="NCBI Taxonomy" id="97485"/>
    <lineage>
        <taxon>Eukaryota</taxon>
        <taxon>Haptista</taxon>
        <taxon>Haptophyta</taxon>
        <taxon>Prymnesiophyceae</taxon>
        <taxon>Prymnesiales</taxon>
        <taxon>Prymnesiaceae</taxon>
        <taxon>Prymnesium</taxon>
    </lineage>
</organism>
<accession>A0AB34K6C6</accession>
<reference evidence="1 2" key="1">
    <citation type="journal article" date="2024" name="Science">
        <title>Giant polyketide synthase enzymes in the biosynthesis of giant marine polyether toxins.</title>
        <authorList>
            <person name="Fallon T.R."/>
            <person name="Shende V.V."/>
            <person name="Wierzbicki I.H."/>
            <person name="Pendleton A.L."/>
            <person name="Watervoot N.F."/>
            <person name="Auber R.P."/>
            <person name="Gonzalez D.J."/>
            <person name="Wisecaver J.H."/>
            <person name="Moore B.S."/>
        </authorList>
    </citation>
    <scope>NUCLEOTIDE SEQUENCE [LARGE SCALE GENOMIC DNA]</scope>
    <source>
        <strain evidence="1 2">12B1</strain>
    </source>
</reference>